<evidence type="ECO:0000313" key="3">
    <source>
        <dbReference type="Proteomes" id="UP000248790"/>
    </source>
</evidence>
<sequence length="420" mass="45887">MSFRQPVPGTIRSYHFKENVYPFPVESVLESDPGPVGLQITATVGYLLTGSSSKAPQSELTLHYVKQDDGSYVARDTITLLVPGPAFLSGAIKLRDPLGEVMTLPVHIDTMLTVDDSPILFNEIEPGTEAFAIVKIAQYGTDTPVVVSIEGSAYFTLAPGRTAPALTTTLTLTPMYSGTYIYVRYAPEKIGRHMATLQVHTPYRQEFILLEGRSIWLSGWYRMPQRLAFRTMLEVQDRLPFVTKAQKAGIGAALGLAVLATGYLYRCELIPSLCQSETVQTNTATLNSGLAGVDSSQTEKYGIGEAIPLSLPKSEEYPWIGSGDNAGETPKPSDSLTARPNRRGRMLPPTKPVDTIDKDSIPAAVPRPAEPVIRAAQDSVSAIKPPKRKRRSLYPVKALATAIQESDLEKELNRKTNRLP</sequence>
<proteinExistence type="predicted"/>
<dbReference type="RefSeq" id="WP_111631125.1">
    <property type="nucleotide sequence ID" value="NZ_QLMC01000008.1"/>
</dbReference>
<evidence type="ECO:0000256" key="1">
    <source>
        <dbReference type="SAM" id="MobiDB-lite"/>
    </source>
</evidence>
<dbReference type="OrthoDB" id="966184at2"/>
<feature type="region of interest" description="Disordered" evidence="1">
    <location>
        <begin position="318"/>
        <end position="370"/>
    </location>
</feature>
<comment type="caution">
    <text evidence="2">The sequence shown here is derived from an EMBL/GenBank/DDBJ whole genome shotgun (WGS) entry which is preliminary data.</text>
</comment>
<evidence type="ECO:0000313" key="2">
    <source>
        <dbReference type="EMBL" id="RAJ92144.1"/>
    </source>
</evidence>
<name>A0A327WLY4_LARAB</name>
<dbReference type="Proteomes" id="UP000248790">
    <property type="component" value="Unassembled WGS sequence"/>
</dbReference>
<gene>
    <name evidence="2" type="ORF">LX87_05108</name>
</gene>
<dbReference type="AlphaFoldDB" id="A0A327WLY4"/>
<organism evidence="2 3">
    <name type="scientific">Larkinella arboricola</name>
    <dbReference type="NCBI Taxonomy" id="643671"/>
    <lineage>
        <taxon>Bacteria</taxon>
        <taxon>Pseudomonadati</taxon>
        <taxon>Bacteroidota</taxon>
        <taxon>Cytophagia</taxon>
        <taxon>Cytophagales</taxon>
        <taxon>Spirosomataceae</taxon>
        <taxon>Larkinella</taxon>
    </lineage>
</organism>
<reference evidence="2 3" key="1">
    <citation type="submission" date="2018-06" db="EMBL/GenBank/DDBJ databases">
        <title>Genomic Encyclopedia of Archaeal and Bacterial Type Strains, Phase II (KMG-II): from individual species to whole genera.</title>
        <authorList>
            <person name="Goeker M."/>
        </authorList>
    </citation>
    <scope>NUCLEOTIDE SEQUENCE [LARGE SCALE GENOMIC DNA]</scope>
    <source>
        <strain evidence="2 3">DSM 21851</strain>
    </source>
</reference>
<accession>A0A327WLY4</accession>
<protein>
    <submittedName>
        <fullName evidence="2">Uncharacterized protein</fullName>
    </submittedName>
</protein>
<dbReference type="EMBL" id="QLMC01000008">
    <property type="protein sequence ID" value="RAJ92144.1"/>
    <property type="molecule type" value="Genomic_DNA"/>
</dbReference>
<keyword evidence="3" id="KW-1185">Reference proteome</keyword>